<evidence type="ECO:0000259" key="2">
    <source>
        <dbReference type="Pfam" id="PF14016"/>
    </source>
</evidence>
<proteinExistence type="predicted"/>
<dbReference type="Pfam" id="PF14016">
    <property type="entry name" value="DUF4232"/>
    <property type="match status" value="1"/>
</dbReference>
<dbReference type="Proteomes" id="UP000612808">
    <property type="component" value="Unassembled WGS sequence"/>
</dbReference>
<gene>
    <name evidence="3" type="ORF">Aru02nite_63240</name>
</gene>
<evidence type="ECO:0000256" key="1">
    <source>
        <dbReference type="SAM" id="SignalP"/>
    </source>
</evidence>
<dbReference type="AlphaFoldDB" id="A0A8J3J608"/>
<feature type="signal peptide" evidence="1">
    <location>
        <begin position="1"/>
        <end position="29"/>
    </location>
</feature>
<dbReference type="RefSeq" id="WP_203663751.1">
    <property type="nucleotide sequence ID" value="NZ_BAAAZM010000022.1"/>
</dbReference>
<sequence>MSPSTAVRLAVAATVPAAVLVLAVPRAAAADVPTCRTADVTVTLGSVEAGAGQRYAPLTVTAHPGVTCRLTGYATGLAFTAADGSALPTDPHRYPQDHVPAVVLGPTAAAAFDLHWAGVPVAEGDDPGQAAPAALTVTLPGTTDPVTVTWTGGPTFDHGYVQHKPAAVRR</sequence>
<dbReference type="EMBL" id="BOMB01000042">
    <property type="protein sequence ID" value="GID15435.1"/>
    <property type="molecule type" value="Genomic_DNA"/>
</dbReference>
<dbReference type="InterPro" id="IPR025326">
    <property type="entry name" value="DUF4232"/>
</dbReference>
<protein>
    <recommendedName>
        <fullName evidence="2">DUF4232 domain-containing protein</fullName>
    </recommendedName>
</protein>
<accession>A0A8J3J608</accession>
<evidence type="ECO:0000313" key="3">
    <source>
        <dbReference type="EMBL" id="GID15435.1"/>
    </source>
</evidence>
<reference evidence="3" key="1">
    <citation type="submission" date="2021-01" db="EMBL/GenBank/DDBJ databases">
        <title>Whole genome shotgun sequence of Actinocatenispora rupis NBRC 107355.</title>
        <authorList>
            <person name="Komaki H."/>
            <person name="Tamura T."/>
        </authorList>
    </citation>
    <scope>NUCLEOTIDE SEQUENCE</scope>
    <source>
        <strain evidence="3">NBRC 107355</strain>
    </source>
</reference>
<keyword evidence="4" id="KW-1185">Reference proteome</keyword>
<organism evidence="3 4">
    <name type="scientific">Actinocatenispora rupis</name>
    <dbReference type="NCBI Taxonomy" id="519421"/>
    <lineage>
        <taxon>Bacteria</taxon>
        <taxon>Bacillati</taxon>
        <taxon>Actinomycetota</taxon>
        <taxon>Actinomycetes</taxon>
        <taxon>Micromonosporales</taxon>
        <taxon>Micromonosporaceae</taxon>
        <taxon>Actinocatenispora</taxon>
    </lineage>
</organism>
<feature type="domain" description="DUF4232" evidence="2">
    <location>
        <begin position="35"/>
        <end position="162"/>
    </location>
</feature>
<evidence type="ECO:0000313" key="4">
    <source>
        <dbReference type="Proteomes" id="UP000612808"/>
    </source>
</evidence>
<comment type="caution">
    <text evidence="3">The sequence shown here is derived from an EMBL/GenBank/DDBJ whole genome shotgun (WGS) entry which is preliminary data.</text>
</comment>
<keyword evidence="1" id="KW-0732">Signal</keyword>
<feature type="chain" id="PRO_5035297241" description="DUF4232 domain-containing protein" evidence="1">
    <location>
        <begin position="30"/>
        <end position="170"/>
    </location>
</feature>
<name>A0A8J3J608_9ACTN</name>